<evidence type="ECO:0000256" key="2">
    <source>
        <dbReference type="ARBA" id="ARBA00009696"/>
    </source>
</evidence>
<evidence type="ECO:0000256" key="8">
    <source>
        <dbReference type="ARBA" id="ARBA00023136"/>
    </source>
</evidence>
<organism evidence="14 15">
    <name type="scientific">Pseudoalteromonas tunicata D2</name>
    <dbReference type="NCBI Taxonomy" id="87626"/>
    <lineage>
        <taxon>Bacteria</taxon>
        <taxon>Pseudomonadati</taxon>
        <taxon>Pseudomonadota</taxon>
        <taxon>Gammaproteobacteria</taxon>
        <taxon>Alteromonadales</taxon>
        <taxon>Pseudoalteromonadaceae</taxon>
        <taxon>Pseudoalteromonas</taxon>
    </lineage>
</organism>
<keyword evidence="5 13" id="KW-0813">Transport</keyword>
<protein>
    <recommendedName>
        <fullName evidence="4 13">Outer-membrane lipoprotein LolB</fullName>
    </recommendedName>
</protein>
<dbReference type="CDD" id="cd16326">
    <property type="entry name" value="LolB"/>
    <property type="match status" value="1"/>
</dbReference>
<evidence type="ECO:0000256" key="4">
    <source>
        <dbReference type="ARBA" id="ARBA00016202"/>
    </source>
</evidence>
<keyword evidence="15" id="KW-1185">Reference proteome</keyword>
<comment type="similarity">
    <text evidence="2 13">Belongs to the LolB family.</text>
</comment>
<evidence type="ECO:0000256" key="1">
    <source>
        <dbReference type="ARBA" id="ARBA00004459"/>
    </source>
</evidence>
<evidence type="ECO:0000256" key="6">
    <source>
        <dbReference type="ARBA" id="ARBA00022729"/>
    </source>
</evidence>
<dbReference type="Pfam" id="PF03550">
    <property type="entry name" value="LolB"/>
    <property type="match status" value="1"/>
</dbReference>
<dbReference type="HOGENOM" id="CLU_092816_1_0_6"/>
<reference evidence="14 15" key="1">
    <citation type="submission" date="2006-02" db="EMBL/GenBank/DDBJ databases">
        <authorList>
            <person name="Moran M.A."/>
            <person name="Kjelleberg S."/>
            <person name="Egan S."/>
            <person name="Saunders N."/>
            <person name="Thomas T."/>
            <person name="Ferriera S."/>
            <person name="Johnson J."/>
            <person name="Kravitz S."/>
            <person name="Halpern A."/>
            <person name="Remington K."/>
            <person name="Beeson K."/>
            <person name="Tran B."/>
            <person name="Rogers Y.-H."/>
            <person name="Friedman R."/>
            <person name="Venter J.C."/>
        </authorList>
    </citation>
    <scope>NUCLEOTIDE SEQUENCE [LARGE SCALE GENOMIC DNA]</scope>
    <source>
        <strain evidence="14 15">D2</strain>
    </source>
</reference>
<sequence length="195" mass="22613">MRLHLILIIFFLFLTGCVSPKVPLEPISVHWKSKLQEQNNWQIAGKLAFISPEKRQSANFNWQTEPSNSMLSLTSFIGSQILKLNQYPDYAELFFDDKNYTATSAEELLYNLTRMQLPLAQSDAWLKGTFTSPSMVLDELDRIQSATILNQRGELWQISYQDYIMQDGFWLAQKLTLTHGQIKVKININNWQFSS</sequence>
<proteinExistence type="inferred from homology"/>
<dbReference type="InterPro" id="IPR004565">
    <property type="entry name" value="OM_lipoprot_LolB"/>
</dbReference>
<dbReference type="PROSITE" id="PS51257">
    <property type="entry name" value="PROKAR_LIPOPROTEIN"/>
    <property type="match status" value="1"/>
</dbReference>
<keyword evidence="8 13" id="KW-0472">Membrane</keyword>
<dbReference type="HAMAP" id="MF_00233">
    <property type="entry name" value="LolB"/>
    <property type="match status" value="1"/>
</dbReference>
<evidence type="ECO:0000313" key="14">
    <source>
        <dbReference type="EMBL" id="EAR26433.1"/>
    </source>
</evidence>
<evidence type="ECO:0000256" key="3">
    <source>
        <dbReference type="ARBA" id="ARBA00011245"/>
    </source>
</evidence>
<evidence type="ECO:0000256" key="7">
    <source>
        <dbReference type="ARBA" id="ARBA00022927"/>
    </source>
</evidence>
<evidence type="ECO:0000256" key="11">
    <source>
        <dbReference type="ARBA" id="ARBA00023237"/>
    </source>
</evidence>
<dbReference type="OrthoDB" id="9797618at2"/>
<evidence type="ECO:0000256" key="9">
    <source>
        <dbReference type="ARBA" id="ARBA00023139"/>
    </source>
</evidence>
<evidence type="ECO:0000256" key="12">
    <source>
        <dbReference type="ARBA" id="ARBA00023288"/>
    </source>
</evidence>
<comment type="subunit">
    <text evidence="3 13">Monomer.</text>
</comment>
<comment type="caution">
    <text evidence="14">The sequence shown here is derived from an EMBL/GenBank/DDBJ whole genome shotgun (WGS) entry which is preliminary data.</text>
</comment>
<dbReference type="GO" id="GO:0015031">
    <property type="term" value="P:protein transport"/>
    <property type="evidence" value="ECO:0007669"/>
    <property type="project" value="UniProtKB-KW"/>
</dbReference>
<comment type="function">
    <text evidence="13">Plays a critical role in the incorporation of lipoproteins in the outer membrane after they are released by the LolA protein.</text>
</comment>
<dbReference type="STRING" id="87626.PTD2_04581"/>
<dbReference type="Gene3D" id="2.50.20.10">
    <property type="entry name" value="Lipoprotein localisation LolA/LolB/LppX"/>
    <property type="match status" value="1"/>
</dbReference>
<keyword evidence="12 13" id="KW-0449">Lipoprotein</keyword>
<evidence type="ECO:0000256" key="10">
    <source>
        <dbReference type="ARBA" id="ARBA00023186"/>
    </source>
</evidence>
<dbReference type="InterPro" id="IPR029046">
    <property type="entry name" value="LolA/LolB/LppX"/>
</dbReference>
<dbReference type="NCBIfam" id="TIGR00548">
    <property type="entry name" value="lolB"/>
    <property type="match status" value="1"/>
</dbReference>
<evidence type="ECO:0000256" key="13">
    <source>
        <dbReference type="HAMAP-Rule" id="MF_00233"/>
    </source>
</evidence>
<evidence type="ECO:0000256" key="5">
    <source>
        <dbReference type="ARBA" id="ARBA00022448"/>
    </source>
</evidence>
<gene>
    <name evidence="13" type="primary">lolB</name>
    <name evidence="14" type="ORF">PTD2_04581</name>
</gene>
<accession>A4CFK6</accession>
<dbReference type="SUPFAM" id="SSF89392">
    <property type="entry name" value="Prokaryotic lipoproteins and lipoprotein localization factors"/>
    <property type="match status" value="1"/>
</dbReference>
<keyword evidence="10 13" id="KW-0143">Chaperone</keyword>
<dbReference type="eggNOG" id="COG3017">
    <property type="taxonomic scope" value="Bacteria"/>
</dbReference>
<name>A4CFK6_9GAMM</name>
<comment type="subcellular location">
    <subcellularLocation>
        <location evidence="1 13">Cell outer membrane</location>
        <topology evidence="1 13">Lipid-anchor</topology>
    </subcellularLocation>
</comment>
<keyword evidence="11 13" id="KW-0998">Cell outer membrane</keyword>
<dbReference type="AlphaFoldDB" id="A4CFK6"/>
<evidence type="ECO:0000313" key="15">
    <source>
        <dbReference type="Proteomes" id="UP000006201"/>
    </source>
</evidence>
<dbReference type="Proteomes" id="UP000006201">
    <property type="component" value="Unassembled WGS sequence"/>
</dbReference>
<dbReference type="GO" id="GO:0044874">
    <property type="term" value="P:lipoprotein localization to outer membrane"/>
    <property type="evidence" value="ECO:0007669"/>
    <property type="project" value="UniProtKB-UniRule"/>
</dbReference>
<dbReference type="RefSeq" id="WP_009839297.1">
    <property type="nucleotide sequence ID" value="NZ_AAOH01000014.1"/>
</dbReference>
<dbReference type="EMBL" id="AAOH01000014">
    <property type="protein sequence ID" value="EAR26433.1"/>
    <property type="molecule type" value="Genomic_DNA"/>
</dbReference>
<dbReference type="GO" id="GO:0009279">
    <property type="term" value="C:cell outer membrane"/>
    <property type="evidence" value="ECO:0007669"/>
    <property type="project" value="UniProtKB-SubCell"/>
</dbReference>
<keyword evidence="9 13" id="KW-0564">Palmitate</keyword>
<keyword evidence="6 13" id="KW-0732">Signal</keyword>
<keyword evidence="7 13" id="KW-0653">Protein transport</keyword>